<accession>A0A084VJV2</accession>
<feature type="compositionally biased region" description="Low complexity" evidence="1">
    <location>
        <begin position="608"/>
        <end position="619"/>
    </location>
</feature>
<dbReference type="STRING" id="74873.A0A084VJV2"/>
<feature type="compositionally biased region" description="Polar residues" evidence="1">
    <location>
        <begin position="548"/>
        <end position="563"/>
    </location>
</feature>
<dbReference type="VEuPathDB" id="VectorBase:ASIS007875"/>
<gene>
    <name evidence="2" type="ORF">ZHAS_00005565</name>
</gene>
<feature type="compositionally biased region" description="Polar residues" evidence="1">
    <location>
        <begin position="376"/>
        <end position="389"/>
    </location>
</feature>
<feature type="compositionally biased region" description="Polar residues" evidence="1">
    <location>
        <begin position="282"/>
        <end position="294"/>
    </location>
</feature>
<proteinExistence type="predicted"/>
<reference evidence="2 4" key="1">
    <citation type="journal article" date="2014" name="BMC Genomics">
        <title>Genome sequence of Anopheles sinensis provides insight into genetics basis of mosquito competence for malaria parasites.</title>
        <authorList>
            <person name="Zhou D."/>
            <person name="Zhang D."/>
            <person name="Ding G."/>
            <person name="Shi L."/>
            <person name="Hou Q."/>
            <person name="Ye Y."/>
            <person name="Xu Y."/>
            <person name="Zhou H."/>
            <person name="Xiong C."/>
            <person name="Li S."/>
            <person name="Yu J."/>
            <person name="Hong S."/>
            <person name="Yu X."/>
            <person name="Zou P."/>
            <person name="Chen C."/>
            <person name="Chang X."/>
            <person name="Wang W."/>
            <person name="Lv Y."/>
            <person name="Sun Y."/>
            <person name="Ma L."/>
            <person name="Shen B."/>
            <person name="Zhu C."/>
        </authorList>
    </citation>
    <scope>NUCLEOTIDE SEQUENCE [LARGE SCALE GENOMIC DNA]</scope>
</reference>
<evidence type="ECO:0000256" key="1">
    <source>
        <dbReference type="SAM" id="MobiDB-lite"/>
    </source>
</evidence>
<dbReference type="OMA" id="FTERSQQ"/>
<dbReference type="AlphaFoldDB" id="A0A084VJV2"/>
<organism evidence="2">
    <name type="scientific">Anopheles sinensis</name>
    <name type="common">Mosquito</name>
    <dbReference type="NCBI Taxonomy" id="74873"/>
    <lineage>
        <taxon>Eukaryota</taxon>
        <taxon>Metazoa</taxon>
        <taxon>Ecdysozoa</taxon>
        <taxon>Arthropoda</taxon>
        <taxon>Hexapoda</taxon>
        <taxon>Insecta</taxon>
        <taxon>Pterygota</taxon>
        <taxon>Neoptera</taxon>
        <taxon>Endopterygota</taxon>
        <taxon>Diptera</taxon>
        <taxon>Nematocera</taxon>
        <taxon>Culicoidea</taxon>
        <taxon>Culicidae</taxon>
        <taxon>Anophelinae</taxon>
        <taxon>Anopheles</taxon>
    </lineage>
</organism>
<keyword evidence="4" id="KW-1185">Reference proteome</keyword>
<feature type="region of interest" description="Disordered" evidence="1">
    <location>
        <begin position="149"/>
        <end position="246"/>
    </location>
</feature>
<feature type="compositionally biased region" description="Basic and acidic residues" evidence="1">
    <location>
        <begin position="268"/>
        <end position="277"/>
    </location>
</feature>
<feature type="compositionally biased region" description="Low complexity" evidence="1">
    <location>
        <begin position="494"/>
        <end position="506"/>
    </location>
</feature>
<feature type="compositionally biased region" description="Basic and acidic residues" evidence="1">
    <location>
        <begin position="583"/>
        <end position="592"/>
    </location>
</feature>
<protein>
    <submittedName>
        <fullName evidence="2 3">Uncharacterized protein</fullName>
    </submittedName>
</protein>
<evidence type="ECO:0000313" key="2">
    <source>
        <dbReference type="EMBL" id="KFB38246.1"/>
    </source>
</evidence>
<evidence type="ECO:0000313" key="3">
    <source>
        <dbReference type="EnsemblMetazoa" id="ASIC005565-PA"/>
    </source>
</evidence>
<feature type="compositionally biased region" description="Polar residues" evidence="1">
    <location>
        <begin position="410"/>
        <end position="423"/>
    </location>
</feature>
<dbReference type="EnsemblMetazoa" id="ASIC005565-RA">
    <property type="protein sequence ID" value="ASIC005565-PA"/>
    <property type="gene ID" value="ASIC005565"/>
</dbReference>
<feature type="compositionally biased region" description="Basic and acidic residues" evidence="1">
    <location>
        <begin position="321"/>
        <end position="339"/>
    </location>
</feature>
<feature type="region of interest" description="Disordered" evidence="1">
    <location>
        <begin position="494"/>
        <end position="695"/>
    </location>
</feature>
<evidence type="ECO:0000313" key="4">
    <source>
        <dbReference type="Proteomes" id="UP000030765"/>
    </source>
</evidence>
<name>A0A084VJV2_ANOSI</name>
<dbReference type="VEuPathDB" id="VectorBase:ASIC005565"/>
<feature type="region of interest" description="Disordered" evidence="1">
    <location>
        <begin position="20"/>
        <end position="50"/>
    </location>
</feature>
<feature type="region of interest" description="Disordered" evidence="1">
    <location>
        <begin position="65"/>
        <end position="129"/>
    </location>
</feature>
<dbReference type="EMBL" id="KE524908">
    <property type="protein sequence ID" value="KFB38246.1"/>
    <property type="molecule type" value="Genomic_DNA"/>
</dbReference>
<feature type="region of interest" description="Disordered" evidence="1">
    <location>
        <begin position="317"/>
        <end position="440"/>
    </location>
</feature>
<reference evidence="3" key="2">
    <citation type="submission" date="2020-05" db="UniProtKB">
        <authorList>
            <consortium name="EnsemblMetazoa"/>
        </authorList>
    </citation>
    <scope>IDENTIFICATION</scope>
</reference>
<dbReference type="Proteomes" id="UP000030765">
    <property type="component" value="Unassembled WGS sequence"/>
</dbReference>
<feature type="compositionally biased region" description="Polar residues" evidence="1">
    <location>
        <begin position="340"/>
        <end position="362"/>
    </location>
</feature>
<feature type="region of interest" description="Disordered" evidence="1">
    <location>
        <begin position="268"/>
        <end position="304"/>
    </location>
</feature>
<sequence>MSLPYNLLVRPMAQRGTVRFASRSQKIDPEPESFDLPVNPEGAPQTVQNDRFVRRRTTTSIPLEKQYTSSASSRRELARAGQPRPTATRRSFTSTEEDGDPRKVRRLDQRAKQQIPSRSESPTRDTFARRVDTDVVDYLPPVTNEVVTTNTENVAINRRRPKQRQFREESTTTASSRPTVSRGRLERKSSRLTTETPKLSKAALEDVSGSSERPVGAIISRGTAKAVRKPSSDERDDGSSEENYPEPFKKLLKAKLIDNKLKSSYVKKLEDTPEKNKGGATRTYSTTEQPTKISRTLVRKPTSTEITVQISRRIIQEAAQQEDKTRENVSARNSRERSAPTKSSEQTYRSSRFSIEKSTSTEAFVETFRTSKESNESAQSGERLTSARQIRTRSRFTERSQQSSEEKIKNTVQSSKEVTSSGGLESAKYSKENDTNVNSAERLQSVAQEGRKNTDIRFRVKVLSTTTPGPTTTVKLITPRPVRTYTRRQNTLSYLTSTTTEPTTTTRKPFSPAPRNSSVVQRKPPSPVADTNVGKVTKVTAEPAQKPQRPTLSPRSSAGTRQPTIIARKAPASYTRQTTPSKPKADPEDGPRKISLLYTDPLQYLRRSTPSPVSPTKTTVAEDNENLVEAPAKKPFRGAQPRKSLPSRVGNGEAKTTIRPPQTSKPFANAALKRPPSFSSAGRGNKKAAVYTPTIPTFTTQSTVSMRAGRLLGEPLPVTPPSPTV</sequence>
<dbReference type="EMBL" id="ATLV01013895">
    <property type="status" value="NOT_ANNOTATED_CDS"/>
    <property type="molecule type" value="Genomic_DNA"/>
</dbReference>
<feature type="compositionally biased region" description="Acidic residues" evidence="1">
    <location>
        <begin position="234"/>
        <end position="244"/>
    </location>
</feature>
<feature type="compositionally biased region" description="Basic and acidic residues" evidence="1">
    <location>
        <begin position="100"/>
        <end position="111"/>
    </location>
</feature>